<proteinExistence type="predicted"/>
<dbReference type="RefSeq" id="WP_286277333.1">
    <property type="nucleotide sequence ID" value="NZ_AP027731.1"/>
</dbReference>
<sequence length="71" mass="7878">MNSRIYVRYGDQDYAVADRSLDELRAEIDAALSSGGWVPVYFGEGRATRTELLITPGVSLSIREETEPEPS</sequence>
<evidence type="ECO:0000313" key="1">
    <source>
        <dbReference type="EMBL" id="BDZ47420.1"/>
    </source>
</evidence>
<organism evidence="1 2">
    <name type="scientific">Naasia aerilata</name>
    <dbReference type="NCBI Taxonomy" id="1162966"/>
    <lineage>
        <taxon>Bacteria</taxon>
        <taxon>Bacillati</taxon>
        <taxon>Actinomycetota</taxon>
        <taxon>Actinomycetes</taxon>
        <taxon>Micrococcales</taxon>
        <taxon>Microbacteriaceae</taxon>
        <taxon>Naasia</taxon>
    </lineage>
</organism>
<accession>A0ABM8GGD6</accession>
<gene>
    <name evidence="1" type="ORF">GCM10025866_33290</name>
</gene>
<protein>
    <submittedName>
        <fullName evidence="1">Uncharacterized protein</fullName>
    </submittedName>
</protein>
<evidence type="ECO:0000313" key="2">
    <source>
        <dbReference type="Proteomes" id="UP001321498"/>
    </source>
</evidence>
<dbReference type="Proteomes" id="UP001321498">
    <property type="component" value="Chromosome"/>
</dbReference>
<reference evidence="2" key="1">
    <citation type="journal article" date="2019" name="Int. J. Syst. Evol. Microbiol.">
        <title>The Global Catalogue of Microorganisms (GCM) 10K type strain sequencing project: providing services to taxonomists for standard genome sequencing and annotation.</title>
        <authorList>
            <consortium name="The Broad Institute Genomics Platform"/>
            <consortium name="The Broad Institute Genome Sequencing Center for Infectious Disease"/>
            <person name="Wu L."/>
            <person name="Ma J."/>
        </authorList>
    </citation>
    <scope>NUCLEOTIDE SEQUENCE [LARGE SCALE GENOMIC DNA]</scope>
    <source>
        <strain evidence="2">NBRC 108725</strain>
    </source>
</reference>
<dbReference type="EMBL" id="AP027731">
    <property type="protein sequence ID" value="BDZ47420.1"/>
    <property type="molecule type" value="Genomic_DNA"/>
</dbReference>
<keyword evidence="2" id="KW-1185">Reference proteome</keyword>
<name>A0ABM8GGD6_9MICO</name>